<dbReference type="AlphaFoldDB" id="A0AAD9UCU4"/>
<protein>
    <submittedName>
        <fullName evidence="2">Uncharacterized protein</fullName>
    </submittedName>
</protein>
<feature type="compositionally biased region" description="Basic and acidic residues" evidence="1">
    <location>
        <begin position="408"/>
        <end position="421"/>
    </location>
</feature>
<dbReference type="Proteomes" id="UP001209878">
    <property type="component" value="Unassembled WGS sequence"/>
</dbReference>
<feature type="compositionally biased region" description="Basic and acidic residues" evidence="1">
    <location>
        <begin position="156"/>
        <end position="166"/>
    </location>
</feature>
<feature type="compositionally biased region" description="Basic and acidic residues" evidence="1">
    <location>
        <begin position="139"/>
        <end position="149"/>
    </location>
</feature>
<name>A0AAD9UCU4_RIDPI</name>
<evidence type="ECO:0000313" key="2">
    <source>
        <dbReference type="EMBL" id="KAK2184595.1"/>
    </source>
</evidence>
<feature type="compositionally biased region" description="Polar residues" evidence="1">
    <location>
        <begin position="380"/>
        <end position="396"/>
    </location>
</feature>
<keyword evidence="3" id="KW-1185">Reference proteome</keyword>
<feature type="compositionally biased region" description="Basic and acidic residues" evidence="1">
    <location>
        <begin position="299"/>
        <end position="312"/>
    </location>
</feature>
<sequence length="489" mass="53163">CSAWIPQDCLWQYVTNKERFTLTHRIPRGFREAMEAVDDALKNLPEQGSIKTADLPSIDEELTMIFPGARSNASVRHTYSGSKAKQAMALCLIISQSYHWQLLLSLQKYLQMQGRKSLRQVGSPTPPSVPEKQSLQVAKDQHRVTSRRDRALKRRASLDAIKDRQPLKRRRTQPTLAQESGPSRKSRSVGGATSRARRKGVDARGDSSKVAGGEEEEIVLKRPNGGGDYLGGEEENGEVTPTEESVTSEESEVTLRKPEGGDMVMQEDDDDDEVTLGKPEGGDMVMQEDDDDDEVTLGKPDKGGDSDDVDIKWDNGIEGESVEVGVSSSEGKIGDGGEETFTDDIGVEVATEEVECTVNYDLSGGNEVIEMTTLAEDTATGESTVDTDNCDEQQTVGDLPVDECSEQQVERVSADNVEVERSSANDVMRDIIASTIVRRTASVDTDITEASVESSGAGGSSCGTEEKDSDKEEVAPSDDEKPLPKVLIP</sequence>
<feature type="non-terminal residue" evidence="2">
    <location>
        <position position="1"/>
    </location>
</feature>
<feature type="compositionally biased region" description="Polar residues" evidence="1">
    <location>
        <begin position="173"/>
        <end position="183"/>
    </location>
</feature>
<reference evidence="2" key="1">
    <citation type="journal article" date="2023" name="Mol. Biol. Evol.">
        <title>Third-Generation Sequencing Reveals the Adaptive Role of the Epigenome in Three Deep-Sea Polychaetes.</title>
        <authorList>
            <person name="Perez M."/>
            <person name="Aroh O."/>
            <person name="Sun Y."/>
            <person name="Lan Y."/>
            <person name="Juniper S.K."/>
            <person name="Young C.R."/>
            <person name="Angers B."/>
            <person name="Qian P.Y."/>
        </authorList>
    </citation>
    <scope>NUCLEOTIDE SEQUENCE</scope>
    <source>
        <strain evidence="2">R07B-5</strain>
    </source>
</reference>
<gene>
    <name evidence="2" type="ORF">NP493_258g01000</name>
</gene>
<feature type="compositionally biased region" description="Acidic residues" evidence="1">
    <location>
        <begin position="265"/>
        <end position="274"/>
    </location>
</feature>
<organism evidence="2 3">
    <name type="scientific">Ridgeia piscesae</name>
    <name type="common">Tubeworm</name>
    <dbReference type="NCBI Taxonomy" id="27915"/>
    <lineage>
        <taxon>Eukaryota</taxon>
        <taxon>Metazoa</taxon>
        <taxon>Spiralia</taxon>
        <taxon>Lophotrochozoa</taxon>
        <taxon>Annelida</taxon>
        <taxon>Polychaeta</taxon>
        <taxon>Sedentaria</taxon>
        <taxon>Canalipalpata</taxon>
        <taxon>Sabellida</taxon>
        <taxon>Siboglinidae</taxon>
        <taxon>Ridgeia</taxon>
    </lineage>
</organism>
<evidence type="ECO:0000313" key="3">
    <source>
        <dbReference type="Proteomes" id="UP001209878"/>
    </source>
</evidence>
<feature type="compositionally biased region" description="Basic and acidic residues" evidence="1">
    <location>
        <begin position="464"/>
        <end position="483"/>
    </location>
</feature>
<feature type="compositionally biased region" description="Acidic residues" evidence="1">
    <location>
        <begin position="286"/>
        <end position="295"/>
    </location>
</feature>
<proteinExistence type="predicted"/>
<comment type="caution">
    <text evidence="2">The sequence shown here is derived from an EMBL/GenBank/DDBJ whole genome shotgun (WGS) entry which is preliminary data.</text>
</comment>
<accession>A0AAD9UCU4</accession>
<dbReference type="EMBL" id="JAODUO010000259">
    <property type="protein sequence ID" value="KAK2184595.1"/>
    <property type="molecule type" value="Genomic_DNA"/>
</dbReference>
<evidence type="ECO:0000256" key="1">
    <source>
        <dbReference type="SAM" id="MobiDB-lite"/>
    </source>
</evidence>
<feature type="region of interest" description="Disordered" evidence="1">
    <location>
        <begin position="439"/>
        <end position="489"/>
    </location>
</feature>
<feature type="region of interest" description="Disordered" evidence="1">
    <location>
        <begin position="378"/>
        <end position="421"/>
    </location>
</feature>
<feature type="region of interest" description="Disordered" evidence="1">
    <location>
        <begin position="117"/>
        <end position="312"/>
    </location>
</feature>